<keyword evidence="3" id="KW-1185">Reference proteome</keyword>
<protein>
    <recommendedName>
        <fullName evidence="1">JmjC domain-containing protein</fullName>
    </recommendedName>
</protein>
<dbReference type="InterPro" id="IPR041667">
    <property type="entry name" value="Cupin_8"/>
</dbReference>
<dbReference type="EMBL" id="MCGN01000004">
    <property type="protein sequence ID" value="ORY98020.1"/>
    <property type="molecule type" value="Genomic_DNA"/>
</dbReference>
<dbReference type="OMA" id="HPCMFSR"/>
<evidence type="ECO:0000313" key="2">
    <source>
        <dbReference type="EMBL" id="ORY98020.1"/>
    </source>
</evidence>
<dbReference type="OrthoDB" id="424465at2759"/>
<dbReference type="STRING" id="13706.A0A1X2HGI1"/>
<dbReference type="FunCoup" id="A0A1X2HGI1">
    <property type="interactions" value="273"/>
</dbReference>
<dbReference type="InterPro" id="IPR003347">
    <property type="entry name" value="JmjC_dom"/>
</dbReference>
<evidence type="ECO:0000313" key="3">
    <source>
        <dbReference type="Proteomes" id="UP000242180"/>
    </source>
</evidence>
<name>A0A1X2HGI1_SYNRA</name>
<dbReference type="GO" id="GO:0043565">
    <property type="term" value="F:sequence-specific DNA binding"/>
    <property type="evidence" value="ECO:0007669"/>
    <property type="project" value="TreeGrafter"/>
</dbReference>
<feature type="domain" description="JmjC" evidence="1">
    <location>
        <begin position="114"/>
        <end position="269"/>
    </location>
</feature>
<sequence>MEIPYYEEPPTYEAFLQNHLRPNLPALIGPALTEEWRARREWVEKRTEWKENEPMMQPRFEFLKAKFGGAEAQVAECDQREFTDQRRVVMGFTEFVTRWQQGDSQLYLKDWHFCNAFPDYDAYQVPEIFADDWMNEYWQKEGKDDYRFVYMGGDGTYTPFHADVYRSYSWSSNICGIKKWTLFPPGQEHLFKDKLNNFVYDIRSVDAEQFPEFDKARRMIVYQRDGETLFVPSGWFHQVENIGATISINHNWANACNLDKTCASLLGDLEDVEHSIEDLKDGMDEKEFGETCQRLLLAHSGWDVKMFLQLLSCVAQRMAHHHQQQQRQQEEEQQQQFVVAQPPVAWQAERIGQSLGRVKGLTKDEDDWSPIITQIEAYLEKLPK</sequence>
<dbReference type="Pfam" id="PF13621">
    <property type="entry name" value="Cupin_8"/>
    <property type="match status" value="1"/>
</dbReference>
<evidence type="ECO:0000259" key="1">
    <source>
        <dbReference type="PROSITE" id="PS51184"/>
    </source>
</evidence>
<organism evidence="2 3">
    <name type="scientific">Syncephalastrum racemosum</name>
    <name type="common">Filamentous fungus</name>
    <dbReference type="NCBI Taxonomy" id="13706"/>
    <lineage>
        <taxon>Eukaryota</taxon>
        <taxon>Fungi</taxon>
        <taxon>Fungi incertae sedis</taxon>
        <taxon>Mucoromycota</taxon>
        <taxon>Mucoromycotina</taxon>
        <taxon>Mucoromycetes</taxon>
        <taxon>Mucorales</taxon>
        <taxon>Syncephalastraceae</taxon>
        <taxon>Syncephalastrum</taxon>
    </lineage>
</organism>
<dbReference type="PANTHER" id="PTHR12480">
    <property type="entry name" value="ARGININE DEMETHYLASE AND LYSYL-HYDROXYLASE JMJD"/>
    <property type="match status" value="1"/>
</dbReference>
<dbReference type="GO" id="GO:0016706">
    <property type="term" value="F:2-oxoglutarate-dependent dioxygenase activity"/>
    <property type="evidence" value="ECO:0007669"/>
    <property type="project" value="TreeGrafter"/>
</dbReference>
<dbReference type="InterPro" id="IPR050910">
    <property type="entry name" value="JMJD6_ArgDemeth/LysHydrox"/>
</dbReference>
<dbReference type="PANTHER" id="PTHR12480:SF6">
    <property type="entry name" value="2-OXOGLUTARATE AND IRON-DEPENDENT OXYGENASE JMJD4"/>
    <property type="match status" value="1"/>
</dbReference>
<comment type="caution">
    <text evidence="2">The sequence shown here is derived from an EMBL/GenBank/DDBJ whole genome shotgun (WGS) entry which is preliminary data.</text>
</comment>
<dbReference type="PROSITE" id="PS51184">
    <property type="entry name" value="JMJC"/>
    <property type="match status" value="1"/>
</dbReference>
<dbReference type="InParanoid" id="A0A1X2HGI1"/>
<gene>
    <name evidence="2" type="ORF">BCR43DRAFT_437845</name>
</gene>
<dbReference type="SMART" id="SM00558">
    <property type="entry name" value="JmjC"/>
    <property type="match status" value="1"/>
</dbReference>
<dbReference type="Proteomes" id="UP000242180">
    <property type="component" value="Unassembled WGS sequence"/>
</dbReference>
<dbReference type="AlphaFoldDB" id="A0A1X2HGI1"/>
<reference evidence="2 3" key="1">
    <citation type="submission" date="2016-07" db="EMBL/GenBank/DDBJ databases">
        <title>Pervasive Adenine N6-methylation of Active Genes in Fungi.</title>
        <authorList>
            <consortium name="DOE Joint Genome Institute"/>
            <person name="Mondo S.J."/>
            <person name="Dannebaum R.O."/>
            <person name="Kuo R.C."/>
            <person name="Labutti K."/>
            <person name="Haridas S."/>
            <person name="Kuo A."/>
            <person name="Salamov A."/>
            <person name="Ahrendt S.R."/>
            <person name="Lipzen A."/>
            <person name="Sullivan W."/>
            <person name="Andreopoulos W.B."/>
            <person name="Clum A."/>
            <person name="Lindquist E."/>
            <person name="Daum C."/>
            <person name="Ramamoorthy G.K."/>
            <person name="Gryganskyi A."/>
            <person name="Culley D."/>
            <person name="Magnuson J.K."/>
            <person name="James T.Y."/>
            <person name="O'Malley M.A."/>
            <person name="Stajich J.E."/>
            <person name="Spatafora J.W."/>
            <person name="Visel A."/>
            <person name="Grigoriev I.V."/>
        </authorList>
    </citation>
    <scope>NUCLEOTIDE SEQUENCE [LARGE SCALE GENOMIC DNA]</scope>
    <source>
        <strain evidence="2 3">NRRL 2496</strain>
    </source>
</reference>
<accession>A0A1X2HGI1</accession>
<dbReference type="Gene3D" id="2.60.120.650">
    <property type="entry name" value="Cupin"/>
    <property type="match status" value="1"/>
</dbReference>
<dbReference type="GO" id="GO:0045905">
    <property type="term" value="P:positive regulation of translational termination"/>
    <property type="evidence" value="ECO:0007669"/>
    <property type="project" value="TreeGrafter"/>
</dbReference>
<dbReference type="SUPFAM" id="SSF51197">
    <property type="entry name" value="Clavaminate synthase-like"/>
    <property type="match status" value="1"/>
</dbReference>
<dbReference type="GO" id="GO:0005737">
    <property type="term" value="C:cytoplasm"/>
    <property type="evidence" value="ECO:0007669"/>
    <property type="project" value="TreeGrafter"/>
</dbReference>
<dbReference type="GO" id="GO:0005634">
    <property type="term" value="C:nucleus"/>
    <property type="evidence" value="ECO:0007669"/>
    <property type="project" value="TreeGrafter"/>
</dbReference>
<proteinExistence type="predicted"/>